<evidence type="ECO:0000256" key="6">
    <source>
        <dbReference type="ARBA" id="ARBA00023316"/>
    </source>
</evidence>
<dbReference type="PANTHER" id="PTHR30582:SF2">
    <property type="entry name" value="L,D-TRANSPEPTIDASE YCIB-RELATED"/>
    <property type="match status" value="1"/>
</dbReference>
<feature type="domain" description="L,D-TPase catalytic" evidence="8">
    <location>
        <begin position="315"/>
        <end position="450"/>
    </location>
</feature>
<dbReference type="AlphaFoldDB" id="A4TG82"/>
<evidence type="ECO:0000256" key="1">
    <source>
        <dbReference type="ARBA" id="ARBA00004752"/>
    </source>
</evidence>
<dbReference type="GO" id="GO:0016746">
    <property type="term" value="F:acyltransferase activity"/>
    <property type="evidence" value="ECO:0007669"/>
    <property type="project" value="UniProtKB-KW"/>
</dbReference>
<dbReference type="PANTHER" id="PTHR30582">
    <property type="entry name" value="L,D-TRANSPEPTIDASE"/>
    <property type="match status" value="1"/>
</dbReference>
<evidence type="ECO:0000256" key="4">
    <source>
        <dbReference type="ARBA" id="ARBA00022984"/>
    </source>
</evidence>
<dbReference type="GO" id="GO:0008360">
    <property type="term" value="P:regulation of cell shape"/>
    <property type="evidence" value="ECO:0007669"/>
    <property type="project" value="UniProtKB-UniRule"/>
</dbReference>
<sequence>MGPADGVIPISPTPVGQPLGIWAPPFCYPTAPERRLVVPPTTMWVRSSRSGTRRIVVMKVLSERRQVVALSVLSAVAVLVTASQTSALNSRLSNTVVAPGAVEVEQTPQAAPGPPAIEILPRTGASDVVPVGAVKVTATVGTLTDVRMQNEQGRVVAGRMVGGGRAWEPAEPLGYGRSYKLSATGQGADSRTVTSVSEFSTVAPQSQVGVRLGMTNGASLSEGGVYGVGTVIVATFDADIPDRAAAESRLEVKTSPHLAGSWMWVNDRKAHWRPREYFPSGTEVTVKADLYGTDLGGGLFGEQDKQVSFRIGPSRVAVADDTTKQVSVYENSRLVRTMPTSMGRGGTQTVGGKTIAFWTQPGVYTVMEKQNPVLMDSSTYGLPVDSASGYKISVPHAVRISPDGIYLHEREATVWAQGNTNVSAGCLNLSAENAEWYYEFANPGDVVEVRNTGGAPLEQWQNGDWSVPWDEWVSGSALRP</sequence>
<dbReference type="GO" id="GO:0018104">
    <property type="term" value="P:peptidoglycan-protein cross-linking"/>
    <property type="evidence" value="ECO:0007669"/>
    <property type="project" value="TreeGrafter"/>
</dbReference>
<comment type="pathway">
    <text evidence="1 7">Cell wall biogenesis; peptidoglycan biosynthesis.</text>
</comment>
<feature type="active site" description="Nucleophile" evidence="7">
    <location>
        <position position="426"/>
    </location>
</feature>
<dbReference type="CDD" id="cd13432">
    <property type="entry name" value="LDT_IgD_like_2"/>
    <property type="match status" value="1"/>
</dbReference>
<accession>A4TG82</accession>
<dbReference type="InterPro" id="IPR005490">
    <property type="entry name" value="LD_TPept_cat_dom"/>
</dbReference>
<dbReference type="UniPathway" id="UPA00219"/>
<evidence type="ECO:0000313" key="9">
    <source>
        <dbReference type="EMBL" id="ABP47867.1"/>
    </source>
</evidence>
<evidence type="ECO:0000259" key="8">
    <source>
        <dbReference type="PROSITE" id="PS52029"/>
    </source>
</evidence>
<evidence type="ECO:0000256" key="7">
    <source>
        <dbReference type="PROSITE-ProRule" id="PRU01373"/>
    </source>
</evidence>
<dbReference type="SUPFAM" id="SSF141523">
    <property type="entry name" value="L,D-transpeptidase catalytic domain-like"/>
    <property type="match status" value="1"/>
</dbReference>
<dbReference type="GO" id="GO:0071972">
    <property type="term" value="F:peptidoglycan L,D-transpeptidase activity"/>
    <property type="evidence" value="ECO:0007669"/>
    <property type="project" value="TreeGrafter"/>
</dbReference>
<proteinExistence type="predicted"/>
<dbReference type="PROSITE" id="PS52029">
    <property type="entry name" value="LD_TPASE"/>
    <property type="match status" value="1"/>
</dbReference>
<keyword evidence="6 7" id="KW-0961">Cell wall biogenesis/degradation</keyword>
<evidence type="ECO:0000256" key="2">
    <source>
        <dbReference type="ARBA" id="ARBA00022679"/>
    </source>
</evidence>
<dbReference type="Gene3D" id="2.40.440.10">
    <property type="entry name" value="L,D-transpeptidase catalytic domain-like"/>
    <property type="match status" value="1"/>
</dbReference>
<keyword evidence="2" id="KW-0808">Transferase</keyword>
<keyword evidence="9" id="KW-0614">Plasmid</keyword>
<keyword evidence="4 7" id="KW-0573">Peptidoglycan synthesis</keyword>
<dbReference type="InterPro" id="IPR041280">
    <property type="entry name" value="Big_10"/>
</dbReference>
<organism evidence="9">
    <name type="scientific">Mycolicibacterium gilvum (strain PYR-GCK)</name>
    <name type="common">Mycobacterium gilvum (strain PYR-GCK)</name>
    <dbReference type="NCBI Taxonomy" id="350054"/>
    <lineage>
        <taxon>Bacteria</taxon>
        <taxon>Bacillati</taxon>
        <taxon>Actinomycetota</taxon>
        <taxon>Actinomycetes</taxon>
        <taxon>Mycobacteriales</taxon>
        <taxon>Mycobacteriaceae</taxon>
        <taxon>Mycolicibacterium</taxon>
    </lineage>
</organism>
<keyword evidence="5" id="KW-0012">Acyltransferase</keyword>
<dbReference type="KEGG" id="mgi:Mflv_5406"/>
<protein>
    <submittedName>
        <fullName evidence="9">ErfK/YbiS/YcfS/YnhG family protein</fullName>
    </submittedName>
</protein>
<dbReference type="CDD" id="cd16913">
    <property type="entry name" value="YkuD_like"/>
    <property type="match status" value="1"/>
</dbReference>
<dbReference type="InterPro" id="IPR050979">
    <property type="entry name" value="LD-transpeptidase"/>
</dbReference>
<dbReference type="Gene3D" id="2.60.40.3780">
    <property type="match status" value="1"/>
</dbReference>
<evidence type="ECO:0000256" key="5">
    <source>
        <dbReference type="ARBA" id="ARBA00023315"/>
    </source>
</evidence>
<dbReference type="Pfam" id="PF17964">
    <property type="entry name" value="Big_10"/>
    <property type="match status" value="1"/>
</dbReference>
<reference evidence="9" key="1">
    <citation type="submission" date="2007-04" db="EMBL/GenBank/DDBJ databases">
        <title>Complete sequence of plasmid1 pMFLV01 of Mycobacterium gilvum PYR-GCK.</title>
        <authorList>
            <consortium name="US DOE Joint Genome Institute"/>
            <person name="Copeland A."/>
            <person name="Lucas S."/>
            <person name="Lapidus A."/>
            <person name="Barry K."/>
            <person name="Detter J.C."/>
            <person name="Glavina del Rio T."/>
            <person name="Hammon N."/>
            <person name="Israni S."/>
            <person name="Dalin E."/>
            <person name="Tice H."/>
            <person name="Pitluck S."/>
            <person name="Chain P."/>
            <person name="Malfatti S."/>
            <person name="Shin M."/>
            <person name="Vergez L."/>
            <person name="Schmutz J."/>
            <person name="Larimer F."/>
            <person name="Land M."/>
            <person name="Hauser L."/>
            <person name="Kyrpides N."/>
            <person name="Mikhailova N."/>
            <person name="Miller C."/>
            <person name="Richardson P."/>
        </authorList>
    </citation>
    <scope>NUCLEOTIDE SEQUENCE</scope>
    <source>
        <strain evidence="9">PYR-GCK</strain>
        <plasmid evidence="9">pMFLV01</plasmid>
    </source>
</reference>
<feature type="active site" description="Proton donor/acceptor" evidence="7">
    <location>
        <position position="408"/>
    </location>
</feature>
<evidence type="ECO:0000256" key="3">
    <source>
        <dbReference type="ARBA" id="ARBA00022960"/>
    </source>
</evidence>
<geneLocation type="plasmid" evidence="9">
    <name>pMFLV01</name>
</geneLocation>
<gene>
    <name evidence="9" type="ordered locus">Mflv_5406</name>
</gene>
<dbReference type="HOGENOM" id="CLU_039404_3_0_11"/>
<dbReference type="EMBL" id="CP000657">
    <property type="protein sequence ID" value="ABP47867.1"/>
    <property type="molecule type" value="Genomic_DNA"/>
</dbReference>
<dbReference type="GO" id="GO:0071555">
    <property type="term" value="P:cell wall organization"/>
    <property type="evidence" value="ECO:0007669"/>
    <property type="project" value="UniProtKB-UniRule"/>
</dbReference>
<name>A4TG82_MYCGI</name>
<dbReference type="InterPro" id="IPR038063">
    <property type="entry name" value="Transpep_catalytic_dom"/>
</dbReference>
<dbReference type="GO" id="GO:0005576">
    <property type="term" value="C:extracellular region"/>
    <property type="evidence" value="ECO:0007669"/>
    <property type="project" value="TreeGrafter"/>
</dbReference>
<dbReference type="Pfam" id="PF03734">
    <property type="entry name" value="YkuD"/>
    <property type="match status" value="1"/>
</dbReference>
<keyword evidence="3 7" id="KW-0133">Cell shape</keyword>
<dbReference type="Gene3D" id="2.60.40.3710">
    <property type="match status" value="1"/>
</dbReference>